<evidence type="ECO:0000259" key="2">
    <source>
        <dbReference type="Pfam" id="PF10881"/>
    </source>
</evidence>
<name>A0A7Y9QWV4_9BURK</name>
<evidence type="ECO:0000256" key="1">
    <source>
        <dbReference type="SAM" id="MobiDB-lite"/>
    </source>
</evidence>
<organism evidence="3 4">
    <name type="scientific">Sphaerotilus montanus</name>
    <dbReference type="NCBI Taxonomy" id="522889"/>
    <lineage>
        <taxon>Bacteria</taxon>
        <taxon>Pseudomonadati</taxon>
        <taxon>Pseudomonadota</taxon>
        <taxon>Betaproteobacteria</taxon>
        <taxon>Burkholderiales</taxon>
        <taxon>Sphaerotilaceae</taxon>
        <taxon>Sphaerotilus</taxon>
    </lineage>
</organism>
<proteinExistence type="predicted"/>
<dbReference type="Pfam" id="PF10881">
    <property type="entry name" value="DUF2726"/>
    <property type="match status" value="1"/>
</dbReference>
<protein>
    <recommendedName>
        <fullName evidence="2">DUF2726 domain-containing protein</fullName>
    </recommendedName>
</protein>
<gene>
    <name evidence="3" type="ORF">BDD16_001917</name>
</gene>
<comment type="caution">
    <text evidence="3">The sequence shown here is derived from an EMBL/GenBank/DDBJ whole genome shotgun (WGS) entry which is preliminary data.</text>
</comment>
<keyword evidence="4" id="KW-1185">Reference proteome</keyword>
<feature type="domain" description="DUF2726" evidence="2">
    <location>
        <begin position="14"/>
        <end position="129"/>
    </location>
</feature>
<dbReference type="InterPro" id="IPR024402">
    <property type="entry name" value="DUF2726"/>
</dbReference>
<accession>A0A7Y9QWV4</accession>
<sequence length="219" mass="24551">MDTVIGWPPEATRVLTLRHQRALEVLRRAVPEHMILAQVPLSHFIKVPTRHSYVEWLRRVGHVCVDLMVCDSASNVVAIIEVRQADKAESERARKRQQRTERVLRAAGIPLHVWNEAFLPDPVAVRKTLLQDAPETAAPTPVMQDNGPDTSPLELGPRGQRVRPFDGRDLPGYKDPPRSTWFDELNATQPVQLDGVDVSLDAPMPGIGRGQNHTVVMPR</sequence>
<evidence type="ECO:0000313" key="3">
    <source>
        <dbReference type="EMBL" id="NYG32931.1"/>
    </source>
</evidence>
<feature type="region of interest" description="Disordered" evidence="1">
    <location>
        <begin position="136"/>
        <end position="182"/>
    </location>
</feature>
<dbReference type="EMBL" id="JACCFH010000001">
    <property type="protein sequence ID" value="NYG32931.1"/>
    <property type="molecule type" value="Genomic_DNA"/>
</dbReference>
<reference evidence="3 4" key="1">
    <citation type="submission" date="2020-07" db="EMBL/GenBank/DDBJ databases">
        <title>Genomic Encyclopedia of Archaeal and Bacterial Type Strains, Phase II (KMG-II): from individual species to whole genera.</title>
        <authorList>
            <person name="Goeker M."/>
        </authorList>
    </citation>
    <scope>NUCLEOTIDE SEQUENCE [LARGE SCALE GENOMIC DNA]</scope>
    <source>
        <strain evidence="3 4">DSM 21226</strain>
    </source>
</reference>
<dbReference type="Proteomes" id="UP000518288">
    <property type="component" value="Unassembled WGS sequence"/>
</dbReference>
<evidence type="ECO:0000313" key="4">
    <source>
        <dbReference type="Proteomes" id="UP000518288"/>
    </source>
</evidence>
<dbReference type="AlphaFoldDB" id="A0A7Y9QWV4"/>
<feature type="compositionally biased region" description="Basic and acidic residues" evidence="1">
    <location>
        <begin position="163"/>
        <end position="177"/>
    </location>
</feature>
<dbReference type="RefSeq" id="WP_179633756.1">
    <property type="nucleotide sequence ID" value="NZ_JACCFH010000001.1"/>
</dbReference>